<dbReference type="Pfam" id="PF21704">
    <property type="entry name" value="POLH-Rev1_HhH"/>
    <property type="match status" value="1"/>
</dbReference>
<feature type="region of interest" description="Disordered" evidence="9">
    <location>
        <begin position="477"/>
        <end position="530"/>
    </location>
</feature>
<keyword evidence="2" id="KW-0237">DNA synthesis</keyword>
<keyword evidence="7" id="KW-0460">Magnesium</keyword>
<dbReference type="Pfam" id="PF00817">
    <property type="entry name" value="IMS"/>
    <property type="match status" value="2"/>
</dbReference>
<feature type="compositionally biased region" description="Basic and acidic residues" evidence="9">
    <location>
        <begin position="490"/>
        <end position="499"/>
    </location>
</feature>
<dbReference type="PROSITE" id="PS50173">
    <property type="entry name" value="UMUC"/>
    <property type="match status" value="2"/>
</dbReference>
<name>A0AAW1TF31_9CHLO</name>
<dbReference type="InterPro" id="IPR043502">
    <property type="entry name" value="DNA/RNA_pol_sf"/>
</dbReference>
<evidence type="ECO:0000256" key="9">
    <source>
        <dbReference type="SAM" id="MobiDB-lite"/>
    </source>
</evidence>
<evidence type="ECO:0000256" key="7">
    <source>
        <dbReference type="ARBA" id="ARBA00022842"/>
    </source>
</evidence>
<proteinExistence type="inferred from homology"/>
<keyword evidence="8" id="KW-0234">DNA repair</keyword>
<dbReference type="InterPro" id="IPR036775">
    <property type="entry name" value="DNA_pol_Y-fam_lit_finger_sf"/>
</dbReference>
<feature type="region of interest" description="Disordered" evidence="9">
    <location>
        <begin position="914"/>
        <end position="941"/>
    </location>
</feature>
<dbReference type="InterPro" id="IPR043128">
    <property type="entry name" value="Rev_trsase/Diguanyl_cyclase"/>
</dbReference>
<keyword evidence="6" id="KW-0227">DNA damage</keyword>
<dbReference type="SUPFAM" id="SSF100879">
    <property type="entry name" value="Lesion bypass DNA polymerase (Y-family), little finger domain"/>
    <property type="match status" value="1"/>
</dbReference>
<gene>
    <name evidence="11" type="ORF">WJX84_000515</name>
</gene>
<feature type="compositionally biased region" description="Basic and acidic residues" evidence="9">
    <location>
        <begin position="1039"/>
        <end position="1056"/>
    </location>
</feature>
<sequence length="1091" mass="117678">MDDKQALEDYRVRQFGQPLAKAVQHQEALPQDEDIQPDTARVVAHFDVDAFYCQVEELRRPGLANRPMGVTQKYLIVTCNYPARAAGVRKLMGIKEAQQICPDLVLVSGEDLTPYRQASKSILTVLRRFGVAERLGMDEVMVDVTAEVELRLAQGLVQVPAWHGHVYTAQMALIQDNKHRPMDLRVRQSTVPVVVDGVTSSAGVPVSIAGPEVIEPAWHVRLQTGSAIAKEARAVVKAEAGFRCAAGIACNKMLAKLVGGLHKPDDQTTLPPPEAAAFVASLPARAIPGVGYKLNTELEQRGITTAAELRSWTLPGLTAAFGDRQASFLHRACRGQDSSPVQDKGPPKSITVEDSFKSCTSLPAARHILRILTPDLINRLQEDWQETGRLAQTLTLKFRLAKQGWHRSSSSCAMPGIVNPQRAIDDPQVEAVVNAAMLLLSKQIQPPFQLTLLNIGVTNFQAASGHAQLPSAFSSFLGKRKASDPPPGGPDRDTGEHYHQSARQATEQRRDYGAAPQGPPMSKRSVPAAVPAARKKSGLLDVGGRQRVIIHCDVDCFYCQVERLDDASLQGVPLAVQQFNSGGFVAVSYEARAAGVKCGDGVGEAGRASIQRLKDMGAVSLAEAKKKCPALQIRPMRTDRYRQVAAMVHEILQAHAPGCPVEKASYDDFYLDVTSLCHMDIESVDTAPEHLHIVQEGQWTDVARDLRKGLQLAVEIRQALVKQLGMTISVGVARNKLLARLVGPMHKPDGLSVLADPASQPFLCSQPIQSIPSLRQKLGSQVVQALGITTVGQLAGFSAEDLGTRFGVTTGAFLAALPLAQDDAPVRDRGPQKSIMAERSSPPLQTVAAIEAALQPLAASLLQRLAQDAEDNRRLPTKLSSTCREGYGAPRTRSMPMPAAALAALQRYMASAPQPDAHVKNDHQVAEPPEMRSAPSASNPQLDTCTARAVQPFLHGAMTLLHSFVKPPYNLTRLALGAAFDAARDTDLSATGPRKITSFFAQPPTAYGTAAQDSDSGLHPTLSRGGRGPGATRSSSHSQEARDLELAARLQEEECLRASTGSRPPSNRKHSTQGRLDSLFTARPSSKQPRP</sequence>
<evidence type="ECO:0000259" key="10">
    <source>
        <dbReference type="PROSITE" id="PS50173"/>
    </source>
</evidence>
<feature type="region of interest" description="Disordered" evidence="9">
    <location>
        <begin position="1006"/>
        <end position="1091"/>
    </location>
</feature>
<evidence type="ECO:0000256" key="1">
    <source>
        <dbReference type="ARBA" id="ARBA00010945"/>
    </source>
</evidence>
<evidence type="ECO:0000256" key="6">
    <source>
        <dbReference type="ARBA" id="ARBA00022763"/>
    </source>
</evidence>
<dbReference type="GO" id="GO:0003887">
    <property type="term" value="F:DNA-directed DNA polymerase activity"/>
    <property type="evidence" value="ECO:0007669"/>
    <property type="project" value="InterPro"/>
</dbReference>
<dbReference type="EMBL" id="JALJOV010000086">
    <property type="protein sequence ID" value="KAK9867448.1"/>
    <property type="molecule type" value="Genomic_DNA"/>
</dbReference>
<dbReference type="PANTHER" id="PTHR46404">
    <property type="entry name" value="DNA POLYMERASE IOTA"/>
    <property type="match status" value="1"/>
</dbReference>
<keyword evidence="3" id="KW-0808">Transferase</keyword>
<evidence type="ECO:0000256" key="4">
    <source>
        <dbReference type="ARBA" id="ARBA00022695"/>
    </source>
</evidence>
<dbReference type="SUPFAM" id="SSF56672">
    <property type="entry name" value="DNA/RNA polymerases"/>
    <property type="match status" value="2"/>
</dbReference>
<dbReference type="AlphaFoldDB" id="A0AAW1TF31"/>
<accession>A0AAW1TF31</accession>
<dbReference type="Gene3D" id="1.10.150.20">
    <property type="entry name" value="5' to 3' exonuclease, C-terminal subdomain"/>
    <property type="match status" value="2"/>
</dbReference>
<comment type="caution">
    <text evidence="11">The sequence shown here is derived from an EMBL/GenBank/DDBJ whole genome shotgun (WGS) entry which is preliminary data.</text>
</comment>
<evidence type="ECO:0000256" key="8">
    <source>
        <dbReference type="ARBA" id="ARBA00023204"/>
    </source>
</evidence>
<dbReference type="Pfam" id="PF11799">
    <property type="entry name" value="IMS_C"/>
    <property type="match status" value="1"/>
</dbReference>
<dbReference type="Gene3D" id="3.30.70.270">
    <property type="match status" value="2"/>
</dbReference>
<organism evidence="11 12">
    <name type="scientific">Apatococcus fuscideae</name>
    <dbReference type="NCBI Taxonomy" id="2026836"/>
    <lineage>
        <taxon>Eukaryota</taxon>
        <taxon>Viridiplantae</taxon>
        <taxon>Chlorophyta</taxon>
        <taxon>core chlorophytes</taxon>
        <taxon>Trebouxiophyceae</taxon>
        <taxon>Chlorellales</taxon>
        <taxon>Chlorellaceae</taxon>
        <taxon>Apatococcus</taxon>
    </lineage>
</organism>
<keyword evidence="4" id="KW-0548">Nucleotidyltransferase</keyword>
<keyword evidence="5" id="KW-0479">Metal-binding</keyword>
<evidence type="ECO:0000313" key="12">
    <source>
        <dbReference type="Proteomes" id="UP001485043"/>
    </source>
</evidence>
<dbReference type="InterPro" id="IPR053848">
    <property type="entry name" value="IMS_HHH_1"/>
</dbReference>
<evidence type="ECO:0000313" key="11">
    <source>
        <dbReference type="EMBL" id="KAK9867448.1"/>
    </source>
</evidence>
<dbReference type="Gene3D" id="3.40.1170.60">
    <property type="match status" value="2"/>
</dbReference>
<dbReference type="Gene3D" id="3.30.1490.100">
    <property type="entry name" value="DNA polymerase, Y-family, little finger domain"/>
    <property type="match status" value="2"/>
</dbReference>
<dbReference type="GO" id="GO:0046872">
    <property type="term" value="F:metal ion binding"/>
    <property type="evidence" value="ECO:0007669"/>
    <property type="project" value="UniProtKB-KW"/>
</dbReference>
<dbReference type="FunFam" id="3.40.1170.60:FF:000003">
    <property type="entry name" value="DNA polymerase eta"/>
    <property type="match status" value="1"/>
</dbReference>
<reference evidence="11 12" key="1">
    <citation type="journal article" date="2024" name="Nat. Commun.">
        <title>Phylogenomics reveals the evolutionary origins of lichenization in chlorophyte algae.</title>
        <authorList>
            <person name="Puginier C."/>
            <person name="Libourel C."/>
            <person name="Otte J."/>
            <person name="Skaloud P."/>
            <person name="Haon M."/>
            <person name="Grisel S."/>
            <person name="Petersen M."/>
            <person name="Berrin J.G."/>
            <person name="Delaux P.M."/>
            <person name="Dal Grande F."/>
            <person name="Keller J."/>
        </authorList>
    </citation>
    <scope>NUCLEOTIDE SEQUENCE [LARGE SCALE GENOMIC DNA]</scope>
    <source>
        <strain evidence="11 12">SAG 2523</strain>
    </source>
</reference>
<evidence type="ECO:0000256" key="3">
    <source>
        <dbReference type="ARBA" id="ARBA00022679"/>
    </source>
</evidence>
<dbReference type="Pfam" id="PF21999">
    <property type="entry name" value="IMS_HHH_1"/>
    <property type="match status" value="1"/>
</dbReference>
<dbReference type="Proteomes" id="UP001485043">
    <property type="component" value="Unassembled WGS sequence"/>
</dbReference>
<feature type="domain" description="UmuC" evidence="10">
    <location>
        <begin position="549"/>
        <end position="775"/>
    </location>
</feature>
<comment type="similarity">
    <text evidence="1">Belongs to the DNA polymerase type-Y family.</text>
</comment>
<dbReference type="InterPro" id="IPR017961">
    <property type="entry name" value="DNA_pol_Y-fam_little_finger"/>
</dbReference>
<evidence type="ECO:0000256" key="5">
    <source>
        <dbReference type="ARBA" id="ARBA00022723"/>
    </source>
</evidence>
<dbReference type="GO" id="GO:0019985">
    <property type="term" value="P:translesion synthesis"/>
    <property type="evidence" value="ECO:0007669"/>
    <property type="project" value="TreeGrafter"/>
</dbReference>
<dbReference type="GO" id="GO:0003684">
    <property type="term" value="F:damaged DNA binding"/>
    <property type="evidence" value="ECO:0007669"/>
    <property type="project" value="InterPro"/>
</dbReference>
<dbReference type="GO" id="GO:0006281">
    <property type="term" value="P:DNA repair"/>
    <property type="evidence" value="ECO:0007669"/>
    <property type="project" value="UniProtKB-KW"/>
</dbReference>
<keyword evidence="12" id="KW-1185">Reference proteome</keyword>
<dbReference type="PANTHER" id="PTHR46404:SF1">
    <property type="entry name" value="DNA POLYMERASE IOTA"/>
    <property type="match status" value="1"/>
</dbReference>
<evidence type="ECO:0000256" key="2">
    <source>
        <dbReference type="ARBA" id="ARBA00022634"/>
    </source>
</evidence>
<feature type="domain" description="UmuC" evidence="10">
    <location>
        <begin position="43"/>
        <end position="291"/>
    </location>
</feature>
<dbReference type="InterPro" id="IPR001126">
    <property type="entry name" value="UmuC"/>
</dbReference>
<dbReference type="FunFam" id="3.40.1170.60:FF:000006">
    <property type="entry name" value="DNA polymerase iota"/>
    <property type="match status" value="1"/>
</dbReference>
<protein>
    <recommendedName>
        <fullName evidence="10">UmuC domain-containing protein</fullName>
    </recommendedName>
</protein>